<proteinExistence type="predicted"/>
<sequence length="341" mass="38504">MHLLPLALLLAGTAAYYDTVLEKKCMALKRNNENAAYVNGICFVACKDKKKVSHATWTNLQEECRQMNGYKGQLAYIPDRAFTRKLFKTGLLKIKNKYYIGARQFPIPDCSDNGGTCKDDDQRKNWFFFDEKNKQIAAVEPELWVDGEPGNQEVPETVAVLERFLSFDNYAGGLNDMNPDKGEYQPLCQFTDYLNCDDGYILIRDKCYKVINTNAANAAQSKKKCEEEGAVLASIHDDAMNAIIIDFSRDNNRTVDQPIRFGLSYGDSWINDDGTPVDFFRWWDQAGCGIPIAFTGGNVRAALIVSGKARNPDPSYWTVTKDEESYPFICKKNPTKAYDSV</sequence>
<keyword evidence="1" id="KW-0732">Signal</keyword>
<dbReference type="EMBL" id="BTRK01000003">
    <property type="protein sequence ID" value="GMR43191.1"/>
    <property type="molecule type" value="Genomic_DNA"/>
</dbReference>
<keyword evidence="4" id="KW-1185">Reference proteome</keyword>
<dbReference type="InterPro" id="IPR016187">
    <property type="entry name" value="CTDL_fold"/>
</dbReference>
<dbReference type="Proteomes" id="UP001328107">
    <property type="component" value="Unassembled WGS sequence"/>
</dbReference>
<dbReference type="CDD" id="cd00037">
    <property type="entry name" value="CLECT"/>
    <property type="match status" value="1"/>
</dbReference>
<gene>
    <name evidence="3" type="ORF">PMAYCL1PPCAC_13386</name>
</gene>
<dbReference type="SUPFAM" id="SSF56436">
    <property type="entry name" value="C-type lectin-like"/>
    <property type="match status" value="2"/>
</dbReference>
<reference evidence="4" key="1">
    <citation type="submission" date="2022-10" db="EMBL/GenBank/DDBJ databases">
        <title>Genome assembly of Pristionchus species.</title>
        <authorList>
            <person name="Yoshida K."/>
            <person name="Sommer R.J."/>
        </authorList>
    </citation>
    <scope>NUCLEOTIDE SEQUENCE [LARGE SCALE GENOMIC DNA]</scope>
    <source>
        <strain evidence="4">RS5460</strain>
    </source>
</reference>
<dbReference type="PANTHER" id="PTHR22801">
    <property type="entry name" value="LITHOSTATHINE"/>
    <property type="match status" value="1"/>
</dbReference>
<dbReference type="InterPro" id="IPR016186">
    <property type="entry name" value="C-type_lectin-like/link_sf"/>
</dbReference>
<dbReference type="AlphaFoldDB" id="A0AAN5CHA2"/>
<comment type="caution">
    <text evidence="3">The sequence shown here is derived from an EMBL/GenBank/DDBJ whole genome shotgun (WGS) entry which is preliminary data.</text>
</comment>
<dbReference type="InterPro" id="IPR050801">
    <property type="entry name" value="Ca-Dep_Lectins_ImmuneDev"/>
</dbReference>
<organism evidence="3 4">
    <name type="scientific">Pristionchus mayeri</name>
    <dbReference type="NCBI Taxonomy" id="1317129"/>
    <lineage>
        <taxon>Eukaryota</taxon>
        <taxon>Metazoa</taxon>
        <taxon>Ecdysozoa</taxon>
        <taxon>Nematoda</taxon>
        <taxon>Chromadorea</taxon>
        <taxon>Rhabditida</taxon>
        <taxon>Rhabditina</taxon>
        <taxon>Diplogasteromorpha</taxon>
        <taxon>Diplogasteroidea</taxon>
        <taxon>Neodiplogasteridae</taxon>
        <taxon>Pristionchus</taxon>
    </lineage>
</organism>
<dbReference type="PANTHER" id="PTHR22801:SF63">
    <property type="entry name" value="C-TYPE LECTIN DOMAIN-CONTAINING PROTEIN"/>
    <property type="match status" value="1"/>
</dbReference>
<feature type="domain" description="C-type lectin" evidence="2">
    <location>
        <begin position="203"/>
        <end position="331"/>
    </location>
</feature>
<dbReference type="Gene3D" id="3.10.100.10">
    <property type="entry name" value="Mannose-Binding Protein A, subunit A"/>
    <property type="match status" value="2"/>
</dbReference>
<feature type="signal peptide" evidence="1">
    <location>
        <begin position="1"/>
        <end position="15"/>
    </location>
</feature>
<protein>
    <recommendedName>
        <fullName evidence="2">C-type lectin domain-containing protein</fullName>
    </recommendedName>
</protein>
<dbReference type="SMART" id="SM00034">
    <property type="entry name" value="CLECT"/>
    <property type="match status" value="2"/>
</dbReference>
<dbReference type="PROSITE" id="PS50041">
    <property type="entry name" value="C_TYPE_LECTIN_2"/>
    <property type="match status" value="1"/>
</dbReference>
<accession>A0AAN5CHA2</accession>
<feature type="chain" id="PRO_5043009428" description="C-type lectin domain-containing protein" evidence="1">
    <location>
        <begin position="16"/>
        <end position="341"/>
    </location>
</feature>
<name>A0AAN5CHA2_9BILA</name>
<evidence type="ECO:0000259" key="2">
    <source>
        <dbReference type="PROSITE" id="PS50041"/>
    </source>
</evidence>
<dbReference type="InterPro" id="IPR001304">
    <property type="entry name" value="C-type_lectin-like"/>
</dbReference>
<evidence type="ECO:0000313" key="3">
    <source>
        <dbReference type="EMBL" id="GMR43191.1"/>
    </source>
</evidence>
<evidence type="ECO:0000256" key="1">
    <source>
        <dbReference type="SAM" id="SignalP"/>
    </source>
</evidence>
<evidence type="ECO:0000313" key="4">
    <source>
        <dbReference type="Proteomes" id="UP001328107"/>
    </source>
</evidence>